<sequence length="54" mass="6076">MARSFRRTSSGPPRREKVSAWLGPRRRAVDPRGRLPPELDAPAELPTEVEVPIN</sequence>
<proteinExistence type="predicted"/>
<comment type="caution">
    <text evidence="2">The sequence shown here is derived from an EMBL/GenBank/DDBJ whole genome shotgun (WGS) entry which is preliminary data.</text>
</comment>
<dbReference type="Proteomes" id="UP001217485">
    <property type="component" value="Unassembled WGS sequence"/>
</dbReference>
<accession>A0ABT5BS31</accession>
<evidence type="ECO:0000256" key="1">
    <source>
        <dbReference type="SAM" id="MobiDB-lite"/>
    </source>
</evidence>
<keyword evidence="3" id="KW-1185">Reference proteome</keyword>
<name>A0ABT5BS31_9BACT</name>
<gene>
    <name evidence="2" type="ORF">POL72_04455</name>
</gene>
<evidence type="ECO:0000313" key="2">
    <source>
        <dbReference type="EMBL" id="MDC0676980.1"/>
    </source>
</evidence>
<dbReference type="EMBL" id="JAQNDK010000001">
    <property type="protein sequence ID" value="MDC0676980.1"/>
    <property type="molecule type" value="Genomic_DNA"/>
</dbReference>
<feature type="compositionally biased region" description="Basic and acidic residues" evidence="1">
    <location>
        <begin position="27"/>
        <end position="37"/>
    </location>
</feature>
<feature type="region of interest" description="Disordered" evidence="1">
    <location>
        <begin position="1"/>
        <end position="54"/>
    </location>
</feature>
<protein>
    <submittedName>
        <fullName evidence="2">Uncharacterized protein</fullName>
    </submittedName>
</protein>
<organism evidence="2 3">
    <name type="scientific">Sorangium atrum</name>
    <dbReference type="NCBI Taxonomy" id="2995308"/>
    <lineage>
        <taxon>Bacteria</taxon>
        <taxon>Pseudomonadati</taxon>
        <taxon>Myxococcota</taxon>
        <taxon>Polyangia</taxon>
        <taxon>Polyangiales</taxon>
        <taxon>Polyangiaceae</taxon>
        <taxon>Sorangium</taxon>
    </lineage>
</organism>
<reference evidence="2 3" key="1">
    <citation type="submission" date="2023-01" db="EMBL/GenBank/DDBJ databases">
        <title>Minimal conservation of predation-associated metabolite biosynthetic gene clusters underscores biosynthetic potential of Myxococcota including descriptions for ten novel species: Archangium lansinium sp. nov., Myxococcus landrumus sp. nov., Nannocystis bai.</title>
        <authorList>
            <person name="Ahearne A."/>
            <person name="Stevens C."/>
            <person name="Dowd S."/>
        </authorList>
    </citation>
    <scope>NUCLEOTIDE SEQUENCE [LARGE SCALE GENOMIC DNA]</scope>
    <source>
        <strain evidence="2 3">WIWO2</strain>
    </source>
</reference>
<dbReference type="RefSeq" id="WP_272093752.1">
    <property type="nucleotide sequence ID" value="NZ_JAQNDK010000001.1"/>
</dbReference>
<evidence type="ECO:0000313" key="3">
    <source>
        <dbReference type="Proteomes" id="UP001217485"/>
    </source>
</evidence>